<dbReference type="SUPFAM" id="SSF51445">
    <property type="entry name" value="(Trans)glycosidases"/>
    <property type="match status" value="1"/>
</dbReference>
<dbReference type="Proteomes" id="UP000280819">
    <property type="component" value="Unassembled WGS sequence"/>
</dbReference>
<proteinExistence type="predicted"/>
<protein>
    <submittedName>
        <fullName evidence="3">Alpha-galactosidase</fullName>
    </submittedName>
</protein>
<dbReference type="InterPro" id="IPR013785">
    <property type="entry name" value="Aldolase_TIM"/>
</dbReference>
<comment type="caution">
    <text evidence="3">The sequence shown here is derived from an EMBL/GenBank/DDBJ whole genome shotgun (WGS) entry which is preliminary data.</text>
</comment>
<reference evidence="3 4" key="1">
    <citation type="submission" date="2018-11" db="EMBL/GenBank/DDBJ databases">
        <title>Genomes From Bacteria Associated with the Canine Oral Cavity: a Test Case for Automated Genome-Based Taxonomic Assignment.</title>
        <authorList>
            <person name="Coil D.A."/>
            <person name="Jospin G."/>
            <person name="Darling A.E."/>
            <person name="Wallis C."/>
            <person name="Davis I.J."/>
            <person name="Harris S."/>
            <person name="Eisen J.A."/>
            <person name="Holcombe L.J."/>
            <person name="O'Flynn C."/>
        </authorList>
    </citation>
    <scope>NUCLEOTIDE SEQUENCE [LARGE SCALE GENOMIC DNA]</scope>
    <source>
        <strain evidence="3 4">OH887_COT-365</strain>
    </source>
</reference>
<keyword evidence="2" id="KW-0326">Glycosidase</keyword>
<dbReference type="GO" id="GO:0004557">
    <property type="term" value="F:alpha-galactosidase activity"/>
    <property type="evidence" value="ECO:0007669"/>
    <property type="project" value="InterPro"/>
</dbReference>
<evidence type="ECO:0000313" key="3">
    <source>
        <dbReference type="EMBL" id="RRD04211.1"/>
    </source>
</evidence>
<sequence>MPPEAEAYRSGHNSWSPAGWRGLAESPLRIADQQRRTTADDDRWDDPVRHHSSWMLVVSDGEQAVLLGALEGDTPRTHADLDVLSGWTETGQPGLWVLLKGPELAVFERYRVLLAARHGVRDRDPGTVWSSWYSFYEDISRSRMEEVLVELPGLGFDTFQIDDGWQDIVGDWIPNLKFPEGMASLARATLDQGLQPGLWLAPFIVLPDSRAFRERRQMLLTDSRGDPVVAGSNWGSRYFTYDYTRDDALEYLAELIHTVVGWGFSHLKLDFLQAAAVPGRHLVPTDREAVYRTAIETIRRAAGEEPFLLGSGAPVFASLGVLDAVRTGPDVAPMWTNYATDDPSDALARNALRNAVERLWLRGLIGIDPDVVFARHARNLLDEQQMQWLRDAATLSGFRGLSDPPAWLTDEERDDLRRYLGPLPGSTRLGRHRFLIEDREVDFAPALHGAASRYAL</sequence>
<dbReference type="Pfam" id="PF02065">
    <property type="entry name" value="Melibiase"/>
    <property type="match status" value="1"/>
</dbReference>
<dbReference type="GO" id="GO:0016052">
    <property type="term" value="P:carbohydrate catabolic process"/>
    <property type="evidence" value="ECO:0007669"/>
    <property type="project" value="InterPro"/>
</dbReference>
<evidence type="ECO:0000256" key="1">
    <source>
        <dbReference type="ARBA" id="ARBA00022801"/>
    </source>
</evidence>
<name>A0A3P1T411_9ACTN</name>
<organism evidence="3 4">
    <name type="scientific">Arachnia propionica</name>
    <dbReference type="NCBI Taxonomy" id="1750"/>
    <lineage>
        <taxon>Bacteria</taxon>
        <taxon>Bacillati</taxon>
        <taxon>Actinomycetota</taxon>
        <taxon>Actinomycetes</taxon>
        <taxon>Propionibacteriales</taxon>
        <taxon>Propionibacteriaceae</taxon>
        <taxon>Arachnia</taxon>
    </lineage>
</organism>
<dbReference type="CDD" id="cd14791">
    <property type="entry name" value="GH36"/>
    <property type="match status" value="1"/>
</dbReference>
<dbReference type="Gene3D" id="3.20.20.70">
    <property type="entry name" value="Aldolase class I"/>
    <property type="match status" value="1"/>
</dbReference>
<dbReference type="PANTHER" id="PTHR43053">
    <property type="entry name" value="GLYCOSIDASE FAMILY 31"/>
    <property type="match status" value="1"/>
</dbReference>
<dbReference type="InterPro" id="IPR017853">
    <property type="entry name" value="GH"/>
</dbReference>
<gene>
    <name evidence="3" type="ORF">EII34_11275</name>
</gene>
<dbReference type="InterPro" id="IPR002252">
    <property type="entry name" value="Glyco_hydro_36"/>
</dbReference>
<accession>A0A3P1T411</accession>
<keyword evidence="1" id="KW-0378">Hydrolase</keyword>
<dbReference type="EMBL" id="RQZG01000013">
    <property type="protein sequence ID" value="RRD04211.1"/>
    <property type="molecule type" value="Genomic_DNA"/>
</dbReference>
<dbReference type="InterPro" id="IPR050985">
    <property type="entry name" value="Alpha-glycosidase_related"/>
</dbReference>
<evidence type="ECO:0000313" key="4">
    <source>
        <dbReference type="Proteomes" id="UP000280819"/>
    </source>
</evidence>
<evidence type="ECO:0000256" key="2">
    <source>
        <dbReference type="ARBA" id="ARBA00023295"/>
    </source>
</evidence>
<dbReference type="PANTHER" id="PTHR43053:SF3">
    <property type="entry name" value="ALPHA-GALACTOSIDASE C-RELATED"/>
    <property type="match status" value="1"/>
</dbReference>
<dbReference type="OrthoDB" id="9758822at2"/>
<dbReference type="AlphaFoldDB" id="A0A3P1T411"/>